<dbReference type="InterPro" id="IPR025542">
    <property type="entry name" value="YacH"/>
</dbReference>
<keyword evidence="4" id="KW-1185">Reference proteome</keyword>
<dbReference type="PROSITE" id="PS50151">
    <property type="entry name" value="UVR"/>
    <property type="match status" value="1"/>
</dbReference>
<dbReference type="Pfam" id="PF02151">
    <property type="entry name" value="UVR"/>
    <property type="match status" value="1"/>
</dbReference>
<evidence type="ECO:0000313" key="4">
    <source>
        <dbReference type="Proteomes" id="UP000779508"/>
    </source>
</evidence>
<dbReference type="PANTHER" id="PTHR38430:SF1">
    <property type="entry name" value="PROTEIN-ARGININE KINASE ACTIVATOR PROTEIN"/>
    <property type="match status" value="1"/>
</dbReference>
<feature type="domain" description="UVR" evidence="2">
    <location>
        <begin position="130"/>
        <end position="165"/>
    </location>
</feature>
<dbReference type="PANTHER" id="PTHR38430">
    <property type="entry name" value="PROTEIN-ARGININE KINASE ACTIVATOR PROTEIN"/>
    <property type="match status" value="1"/>
</dbReference>
<evidence type="ECO:0000256" key="1">
    <source>
        <dbReference type="SAM" id="Coils"/>
    </source>
</evidence>
<dbReference type="InterPro" id="IPR001943">
    <property type="entry name" value="UVR_dom"/>
</dbReference>
<dbReference type="RefSeq" id="WP_216419514.1">
    <property type="nucleotide sequence ID" value="NZ_JAHLQK010000008.1"/>
</dbReference>
<evidence type="ECO:0000259" key="2">
    <source>
        <dbReference type="PROSITE" id="PS50151"/>
    </source>
</evidence>
<dbReference type="EMBL" id="JAHLQK010000008">
    <property type="protein sequence ID" value="MBU5678170.1"/>
    <property type="molecule type" value="Genomic_DNA"/>
</dbReference>
<organism evidence="3 4">
    <name type="scientific">Alkaliphilus flagellatus</name>
    <dbReference type="NCBI Taxonomy" id="2841507"/>
    <lineage>
        <taxon>Bacteria</taxon>
        <taxon>Bacillati</taxon>
        <taxon>Bacillota</taxon>
        <taxon>Clostridia</taxon>
        <taxon>Peptostreptococcales</taxon>
        <taxon>Natronincolaceae</taxon>
        <taxon>Alkaliphilus</taxon>
    </lineage>
</organism>
<reference evidence="3 4" key="1">
    <citation type="submission" date="2021-06" db="EMBL/GenBank/DDBJ databases">
        <authorList>
            <person name="Sun Q."/>
            <person name="Li D."/>
        </authorList>
    </citation>
    <scope>NUCLEOTIDE SEQUENCE [LARGE SCALE GENOMIC DNA]</scope>
    <source>
        <strain evidence="3 4">MSJ-5</strain>
    </source>
</reference>
<gene>
    <name evidence="3" type="ORF">KQI88_17285</name>
</gene>
<proteinExistence type="predicted"/>
<evidence type="ECO:0000313" key="3">
    <source>
        <dbReference type="EMBL" id="MBU5678170.1"/>
    </source>
</evidence>
<comment type="caution">
    <text evidence="3">The sequence shown here is derived from an EMBL/GenBank/DDBJ whole genome shotgun (WGS) entry which is preliminary data.</text>
</comment>
<feature type="coiled-coil region" evidence="1">
    <location>
        <begin position="126"/>
        <end position="165"/>
    </location>
</feature>
<dbReference type="Proteomes" id="UP000779508">
    <property type="component" value="Unassembled WGS sequence"/>
</dbReference>
<sequence length="169" mass="19328">MICEECKSKDSTVHMTKFINGKKEEINLCEECAKKKEISSFENNFSIHSFLASLLEGNTAPSVNITYKQNKKCPQCGSTYNDFKETGRLGCNICYETFSDMLTPLIRRIQGNTVHVGKVPKRSGASIRLRNELKSLKDKLQQLVVQEEFEEAAKIRDDIRRLEGEIDRM</sequence>
<name>A0ABS6G6Q5_9FIRM</name>
<accession>A0ABS6G6Q5</accession>
<keyword evidence="1" id="KW-0175">Coiled coil</keyword>
<dbReference type="PIRSF" id="PIRSF015034">
    <property type="entry name" value="YacH"/>
    <property type="match status" value="1"/>
</dbReference>
<protein>
    <submittedName>
        <fullName evidence="3">UvrB/UvrC motif-containing protein</fullName>
    </submittedName>
</protein>